<keyword evidence="4" id="KW-1185">Reference proteome</keyword>
<accession>A0AAV7A4M2</accession>
<proteinExistence type="predicted"/>
<reference evidence="3" key="1">
    <citation type="thesis" date="2020" institute="ProQuest LLC" country="789 East Eisenhower Parkway, Ann Arbor, MI, USA">
        <title>Comparative Genomics and Chromosome Evolution.</title>
        <authorList>
            <person name="Mudd A.B."/>
        </authorList>
    </citation>
    <scope>NUCLEOTIDE SEQUENCE</scope>
    <source>
        <strain evidence="3">237g6f4</strain>
        <tissue evidence="3">Blood</tissue>
    </source>
</reference>
<dbReference type="EMBL" id="WNYA01000010">
    <property type="protein sequence ID" value="KAG8554789.1"/>
    <property type="molecule type" value="Genomic_DNA"/>
</dbReference>
<feature type="region of interest" description="Disordered" evidence="1">
    <location>
        <begin position="667"/>
        <end position="689"/>
    </location>
</feature>
<feature type="compositionally biased region" description="Basic and acidic residues" evidence="1">
    <location>
        <begin position="146"/>
        <end position="156"/>
    </location>
</feature>
<comment type="caution">
    <text evidence="3">The sequence shown here is derived from an EMBL/GenBank/DDBJ whole genome shotgun (WGS) entry which is preliminary data.</text>
</comment>
<feature type="compositionally biased region" description="Low complexity" evidence="1">
    <location>
        <begin position="172"/>
        <end position="188"/>
    </location>
</feature>
<name>A0AAV7A4M2_ENGPU</name>
<feature type="region of interest" description="Disordered" evidence="1">
    <location>
        <begin position="707"/>
        <end position="829"/>
    </location>
</feature>
<feature type="region of interest" description="Disordered" evidence="1">
    <location>
        <begin position="574"/>
        <end position="614"/>
    </location>
</feature>
<dbReference type="AlphaFoldDB" id="A0AAV7A4M2"/>
<gene>
    <name evidence="3" type="ORF">GDO81_003897</name>
</gene>
<feature type="region of interest" description="Disordered" evidence="1">
    <location>
        <begin position="379"/>
        <end position="403"/>
    </location>
</feature>
<feature type="domain" description="DUF4685" evidence="2">
    <location>
        <begin position="476"/>
        <end position="555"/>
    </location>
</feature>
<evidence type="ECO:0000313" key="4">
    <source>
        <dbReference type="Proteomes" id="UP000824782"/>
    </source>
</evidence>
<feature type="region of interest" description="Disordered" evidence="1">
    <location>
        <begin position="871"/>
        <end position="899"/>
    </location>
</feature>
<protein>
    <recommendedName>
        <fullName evidence="2">DUF4685 domain-containing protein</fullName>
    </recommendedName>
</protein>
<organism evidence="3 4">
    <name type="scientific">Engystomops pustulosus</name>
    <name type="common">Tungara frog</name>
    <name type="synonym">Physalaemus pustulosus</name>
    <dbReference type="NCBI Taxonomy" id="76066"/>
    <lineage>
        <taxon>Eukaryota</taxon>
        <taxon>Metazoa</taxon>
        <taxon>Chordata</taxon>
        <taxon>Craniata</taxon>
        <taxon>Vertebrata</taxon>
        <taxon>Euteleostomi</taxon>
        <taxon>Amphibia</taxon>
        <taxon>Batrachia</taxon>
        <taxon>Anura</taxon>
        <taxon>Neobatrachia</taxon>
        <taxon>Hyloidea</taxon>
        <taxon>Leptodactylidae</taxon>
        <taxon>Leiuperinae</taxon>
        <taxon>Engystomops</taxon>
    </lineage>
</organism>
<feature type="compositionally biased region" description="Basic residues" evidence="1">
    <location>
        <begin position="470"/>
        <end position="479"/>
    </location>
</feature>
<evidence type="ECO:0000256" key="1">
    <source>
        <dbReference type="SAM" id="MobiDB-lite"/>
    </source>
</evidence>
<feature type="region of interest" description="Disordered" evidence="1">
    <location>
        <begin position="146"/>
        <end position="256"/>
    </location>
</feature>
<dbReference type="InterPro" id="IPR032756">
    <property type="entry name" value="DUF4685"/>
</dbReference>
<feature type="compositionally biased region" description="Low complexity" evidence="1">
    <location>
        <begin position="715"/>
        <end position="732"/>
    </location>
</feature>
<evidence type="ECO:0000313" key="3">
    <source>
        <dbReference type="EMBL" id="KAG8554789.1"/>
    </source>
</evidence>
<evidence type="ECO:0000259" key="2">
    <source>
        <dbReference type="Pfam" id="PF15737"/>
    </source>
</evidence>
<feature type="region of interest" description="Disordered" evidence="1">
    <location>
        <begin position="456"/>
        <end position="484"/>
    </location>
</feature>
<dbReference type="Proteomes" id="UP000824782">
    <property type="component" value="Unassembled WGS sequence"/>
</dbReference>
<feature type="compositionally biased region" description="Polar residues" evidence="1">
    <location>
        <begin position="667"/>
        <end position="677"/>
    </location>
</feature>
<feature type="compositionally biased region" description="Polar residues" evidence="1">
    <location>
        <begin position="157"/>
        <end position="171"/>
    </location>
</feature>
<feature type="compositionally biased region" description="Polar residues" evidence="1">
    <location>
        <begin position="777"/>
        <end position="796"/>
    </location>
</feature>
<dbReference type="Pfam" id="PF15737">
    <property type="entry name" value="DUF4685"/>
    <property type="match status" value="1"/>
</dbReference>
<feature type="region of interest" description="Disordered" evidence="1">
    <location>
        <begin position="39"/>
        <end position="69"/>
    </location>
</feature>
<sequence length="942" mass="105508">MLMDVPTNSNKTLDGFYNELRRKYPDAFALATELGRRNGSLQKLPRLERPPPPGLGIPTTTPNVASPQRWSPDSFLTKVKYQKTRNEQKKEVEIPQPSGNAVIINDQAIPVPTWTQKDYLESQNGALFHLPTLRTQIEQNKLELKNRLSTPKKETNQRSPFQANDSVQAKPSSDNTTTQTTRDYTTTRTSRDKTETTQRSPLKTSNNVQAKTSSDSTTSQTTQDYTTTRTSRDYTTTQPTKDYTTTKTPSSDYTIKKSTNDYTTIKTTKDYATNPTIKDNNTSKATKYYTTTHTQTTRGSTTTKIINDYATTESTDDNTSASNYTVTRTSNNYSTIKTIRDYTTKEIFNDYSTTKPSKDYTTADDDLFTKTSNDYTNTKSTMGYPTTRDRSPLRTNVSGVKSDPLGTIMKELLPNKPSQLMKDLPKTTNRLPTNGGFISDSDSGVSVCTPMKMFRPKIRSPQAPPASRDIKKKFSAKPKRTSEPLKADHSLVRENITSVVQVEDNPVTKYSKSSIVFNEKIPQGPPKARVHFEDESAEDAEFRYLERRLLERTQTTKISPKISPASQIKYMERHTKSEIPERSSSPSRESQKPKATDQQTMSLPHRRQPFPPNVAKKVLIDIPRGGLPSRRMPPIWFSPVMRDITNKPLSPRTSLDGITMSFTNVSHETVEKSQSITTKEDERGHHSLSSLETIESGTTEVSSEAMIQKTKWGESNSSISSGNQSRSSSQNRDLNLEHTSQNKGGEISFYSKVRRSLRLKKKPSSEATRGSRLSDDILNNSKDLQPDHGSSSSVQSDGGIHGKARPHGAADHRLPHQTGARDSIPSGNRMKKDMAEMRGVERTHSVKAPYSPMKMMQSLLRKGRAKDYLVRVPSPPPQDARPPTSSRYRRGQTPDQTSGRVLAVQPDSSRLVELERPKLGFSGLYLTKKNQPGYSGECTLTS</sequence>
<feature type="compositionally biased region" description="Polar residues" evidence="1">
    <location>
        <begin position="198"/>
        <end position="211"/>
    </location>
</feature>
<feature type="compositionally biased region" description="Low complexity" evidence="1">
    <location>
        <begin position="212"/>
        <end position="253"/>
    </location>
</feature>
<feature type="compositionally biased region" description="Basic residues" evidence="1">
    <location>
        <begin position="752"/>
        <end position="762"/>
    </location>
</feature>